<organism evidence="2 3">
    <name type="scientific">Bifidobacterium thermophilum</name>
    <dbReference type="NCBI Taxonomy" id="33905"/>
    <lineage>
        <taxon>Bacteria</taxon>
        <taxon>Bacillati</taxon>
        <taxon>Actinomycetota</taxon>
        <taxon>Actinomycetes</taxon>
        <taxon>Bifidobacteriales</taxon>
        <taxon>Bifidobacteriaceae</taxon>
        <taxon>Bifidobacterium</taxon>
    </lineage>
</organism>
<feature type="region of interest" description="Disordered" evidence="1">
    <location>
        <begin position="154"/>
        <end position="231"/>
    </location>
</feature>
<evidence type="ECO:0000256" key="1">
    <source>
        <dbReference type="SAM" id="MobiDB-lite"/>
    </source>
</evidence>
<proteinExistence type="predicted"/>
<evidence type="ECO:0000313" key="3">
    <source>
        <dbReference type="Proteomes" id="UP000233727"/>
    </source>
</evidence>
<sequence length="231" mass="25749">MRPPALAPQGDTPLAGGEGCQDERRNVNAGTEESENKSWALPGIGQLDTHAPEIGSEVSDYPVMHFTDSTRTHTESGAVDESLCLKPARFASGDRNIHWADPSRCRPLRIAPGQTIRRAQIRDWMLKSDSGRMHRPHKAMPGYHSVAYPTENRRTKPFWNRPRPTLRTGPARFTDQIGNQMPDSEPVHGTPPDKDLRPVRHHRPHAPSRGIPTIPTGHHCLAQPGYSRRLA</sequence>
<comment type="caution">
    <text evidence="2">The sequence shown here is derived from an EMBL/GenBank/DDBJ whole genome shotgun (WGS) entry which is preliminary data.</text>
</comment>
<protein>
    <submittedName>
        <fullName evidence="2">Uncharacterized protein</fullName>
    </submittedName>
</protein>
<dbReference type="AlphaFoldDB" id="A0A2N3QPI1"/>
<reference evidence="2 3" key="1">
    <citation type="submission" date="2017-10" db="EMBL/GenBank/DDBJ databases">
        <title>Bifidobacterium genomics.</title>
        <authorList>
            <person name="Lugli G.A."/>
            <person name="Milani C."/>
            <person name="Mancabelli L."/>
        </authorList>
    </citation>
    <scope>NUCLEOTIDE SEQUENCE [LARGE SCALE GENOMIC DNA]</scope>
    <source>
        <strain evidence="2 3">1542B</strain>
    </source>
</reference>
<evidence type="ECO:0000313" key="2">
    <source>
        <dbReference type="EMBL" id="PKU93532.1"/>
    </source>
</evidence>
<name>A0A2N3QPI1_9BIFI</name>
<gene>
    <name evidence="2" type="ORF">CQR47_0308</name>
</gene>
<dbReference type="Proteomes" id="UP000233727">
    <property type="component" value="Unassembled WGS sequence"/>
</dbReference>
<dbReference type="EMBL" id="PCGY01000002">
    <property type="protein sequence ID" value="PKU93532.1"/>
    <property type="molecule type" value="Genomic_DNA"/>
</dbReference>
<accession>A0A2N3QPI1</accession>
<feature type="region of interest" description="Disordered" evidence="1">
    <location>
        <begin position="1"/>
        <end position="38"/>
    </location>
</feature>